<organism evidence="2 3">
    <name type="scientific">Liparis tanakae</name>
    <name type="common">Tanaka's snailfish</name>
    <dbReference type="NCBI Taxonomy" id="230148"/>
    <lineage>
        <taxon>Eukaryota</taxon>
        <taxon>Metazoa</taxon>
        <taxon>Chordata</taxon>
        <taxon>Craniata</taxon>
        <taxon>Vertebrata</taxon>
        <taxon>Euteleostomi</taxon>
        <taxon>Actinopterygii</taxon>
        <taxon>Neopterygii</taxon>
        <taxon>Teleostei</taxon>
        <taxon>Neoteleostei</taxon>
        <taxon>Acanthomorphata</taxon>
        <taxon>Eupercaria</taxon>
        <taxon>Perciformes</taxon>
        <taxon>Cottioidei</taxon>
        <taxon>Cottales</taxon>
        <taxon>Liparidae</taxon>
        <taxon>Liparis</taxon>
    </lineage>
</organism>
<reference evidence="2 3" key="1">
    <citation type="submission" date="2019-03" db="EMBL/GenBank/DDBJ databases">
        <title>First draft genome of Liparis tanakae, snailfish: a comprehensive survey of snailfish specific genes.</title>
        <authorList>
            <person name="Kim W."/>
            <person name="Song I."/>
            <person name="Jeong J.-H."/>
            <person name="Kim D."/>
            <person name="Kim S."/>
            <person name="Ryu S."/>
            <person name="Song J.Y."/>
            <person name="Lee S.K."/>
        </authorList>
    </citation>
    <scope>NUCLEOTIDE SEQUENCE [LARGE SCALE GENOMIC DNA]</scope>
    <source>
        <tissue evidence="2">Muscle</tissue>
    </source>
</reference>
<proteinExistence type="predicted"/>
<comment type="caution">
    <text evidence="2">The sequence shown here is derived from an EMBL/GenBank/DDBJ whole genome shotgun (WGS) entry which is preliminary data.</text>
</comment>
<sequence length="229" mass="26029">MDVVFLWRRFLTPQEHRWQRPPCVRSRLLTAHGRRAFWGFSPDDTVTIKVTFGVDSGAPCGQKQKCFRAPFRKLPILHGSVLLLVLLCPSFSPAGPTELCSAGRCKTLELEEFLVEPAGIQSPAVDSRRAKNQRGRIESHNPTPEGHRQALQWKALNNVGDLELVERERCRFTANRESVDEFPRGRSLRMSSEAPRSGIQICWTVVRSVSPPRRVSRDGQEALHPSRRR</sequence>
<dbReference type="EMBL" id="SRLO01000506">
    <property type="protein sequence ID" value="TNN53778.1"/>
    <property type="molecule type" value="Genomic_DNA"/>
</dbReference>
<accession>A0A4Z2GJP0</accession>
<keyword evidence="3" id="KW-1185">Reference proteome</keyword>
<gene>
    <name evidence="2" type="ORF">EYF80_036035</name>
</gene>
<dbReference type="AlphaFoldDB" id="A0A4Z2GJP0"/>
<protein>
    <submittedName>
        <fullName evidence="2">Uncharacterized protein</fullName>
    </submittedName>
</protein>
<feature type="region of interest" description="Disordered" evidence="1">
    <location>
        <begin position="124"/>
        <end position="149"/>
    </location>
</feature>
<evidence type="ECO:0000256" key="1">
    <source>
        <dbReference type="SAM" id="MobiDB-lite"/>
    </source>
</evidence>
<evidence type="ECO:0000313" key="3">
    <source>
        <dbReference type="Proteomes" id="UP000314294"/>
    </source>
</evidence>
<name>A0A4Z2GJP0_9TELE</name>
<evidence type="ECO:0000313" key="2">
    <source>
        <dbReference type="EMBL" id="TNN53778.1"/>
    </source>
</evidence>
<dbReference type="Proteomes" id="UP000314294">
    <property type="component" value="Unassembled WGS sequence"/>
</dbReference>